<dbReference type="InterPro" id="IPR020545">
    <property type="entry name" value="Asp_carbamoyltransf_reg_N"/>
</dbReference>
<dbReference type="STRING" id="1561.NPD11_986"/>
<protein>
    <submittedName>
        <fullName evidence="6">Aspartate carbamoyltransferase regulatory chain, allosteric domain protein</fullName>
    </submittedName>
</protein>
<keyword evidence="7" id="KW-1185">Reference proteome</keyword>
<sequence>MLEITSIKNGLVIDHIKAGFGIKIFNHLNLEKSDLSVALIMNVKSNRGSRKDIIKVEGIEEINYEILAMLSPNITINEVRDEKIINKIVPNLPKKAQNIIVCENERCVTQDEDYVPQSFILVDEKEATYRCEYCDHICKLK</sequence>
<dbReference type="Pfam" id="PF01948">
    <property type="entry name" value="PyrI"/>
    <property type="match status" value="1"/>
</dbReference>
<dbReference type="InterPro" id="IPR002801">
    <property type="entry name" value="Asp_carbamoylTrfase_reg"/>
</dbReference>
<dbReference type="KEGG" id="cbv:U729_2026"/>
<dbReference type="Proteomes" id="UP000030635">
    <property type="component" value="Chromosome"/>
</dbReference>
<keyword evidence="2" id="KW-0862">Zinc</keyword>
<dbReference type="eggNOG" id="COG1781">
    <property type="taxonomic scope" value="Bacteria"/>
</dbReference>
<evidence type="ECO:0000256" key="1">
    <source>
        <dbReference type="ARBA" id="ARBA00022723"/>
    </source>
</evidence>
<dbReference type="EMBL" id="CP006905">
    <property type="protein sequence ID" value="AIY82282.1"/>
    <property type="molecule type" value="Genomic_DNA"/>
</dbReference>
<evidence type="ECO:0000256" key="3">
    <source>
        <dbReference type="ARBA" id="ARBA00022975"/>
    </source>
</evidence>
<dbReference type="AlphaFoldDB" id="A0A0A7FRR6"/>
<dbReference type="PANTHER" id="PTHR35805:SF1">
    <property type="entry name" value="ASPARTATE CARBAMOYLTRANSFERASE REGULATORY CHAIN"/>
    <property type="match status" value="1"/>
</dbReference>
<dbReference type="GO" id="GO:0046872">
    <property type="term" value="F:metal ion binding"/>
    <property type="evidence" value="ECO:0007669"/>
    <property type="project" value="UniProtKB-KW"/>
</dbReference>
<dbReference type="GO" id="GO:0006207">
    <property type="term" value="P:'de novo' pyrimidine nucleobase biosynthetic process"/>
    <property type="evidence" value="ECO:0007669"/>
    <property type="project" value="InterPro"/>
</dbReference>
<dbReference type="GO" id="GO:0006221">
    <property type="term" value="P:pyrimidine nucleotide biosynthetic process"/>
    <property type="evidence" value="ECO:0007669"/>
    <property type="project" value="UniProtKB-KW"/>
</dbReference>
<accession>A0A0A7FRR6</accession>
<dbReference type="GO" id="GO:0016740">
    <property type="term" value="F:transferase activity"/>
    <property type="evidence" value="ECO:0007669"/>
    <property type="project" value="UniProtKB-KW"/>
</dbReference>
<dbReference type="NCBIfam" id="NF002063">
    <property type="entry name" value="PRK00893.1-3"/>
    <property type="match status" value="1"/>
</dbReference>
<gene>
    <name evidence="6" type="ORF">U729_2026</name>
</gene>
<dbReference type="InterPro" id="IPR036792">
    <property type="entry name" value="Asp_carbatrfase_reg_C_sf"/>
</dbReference>
<evidence type="ECO:0000259" key="4">
    <source>
        <dbReference type="Pfam" id="PF01948"/>
    </source>
</evidence>
<dbReference type="GO" id="GO:0009347">
    <property type="term" value="C:aspartate carbamoyltransferase complex"/>
    <property type="evidence" value="ECO:0007669"/>
    <property type="project" value="InterPro"/>
</dbReference>
<evidence type="ECO:0000313" key="6">
    <source>
        <dbReference type="EMBL" id="AIY82282.1"/>
    </source>
</evidence>
<evidence type="ECO:0000259" key="5">
    <source>
        <dbReference type="Pfam" id="PF02748"/>
    </source>
</evidence>
<keyword evidence="3" id="KW-0665">Pyrimidine biosynthesis</keyword>
<dbReference type="PANTHER" id="PTHR35805">
    <property type="entry name" value="ASPARTATE CARBAMOYLTRANSFERASE REGULATORY CHAIN"/>
    <property type="match status" value="1"/>
</dbReference>
<evidence type="ECO:0000313" key="7">
    <source>
        <dbReference type="Proteomes" id="UP000030635"/>
    </source>
</evidence>
<evidence type="ECO:0000256" key="2">
    <source>
        <dbReference type="ARBA" id="ARBA00022833"/>
    </source>
</evidence>
<dbReference type="InterPro" id="IPR036793">
    <property type="entry name" value="Asp_carbatrfase_reg_N_sf"/>
</dbReference>
<dbReference type="HOGENOM" id="CLU_128576_0_0_9"/>
<dbReference type="OrthoDB" id="5599321at2"/>
<dbReference type="Pfam" id="PF02748">
    <property type="entry name" value="PyrI_C"/>
    <property type="match status" value="1"/>
</dbReference>
<dbReference type="InterPro" id="IPR020542">
    <property type="entry name" value="Asp_carbamoyltrfase_reg_C"/>
</dbReference>
<organism evidence="6 7">
    <name type="scientific">Clostridium baratii str. Sullivan</name>
    <dbReference type="NCBI Taxonomy" id="1415775"/>
    <lineage>
        <taxon>Bacteria</taxon>
        <taxon>Bacillati</taxon>
        <taxon>Bacillota</taxon>
        <taxon>Clostridia</taxon>
        <taxon>Eubacteriales</taxon>
        <taxon>Clostridiaceae</taxon>
        <taxon>Clostridium</taxon>
    </lineage>
</organism>
<dbReference type="Gene3D" id="2.30.30.20">
    <property type="entry name" value="Aspartate carbamoyltransferase regulatory subunit, C-terminal domain"/>
    <property type="match status" value="1"/>
</dbReference>
<keyword evidence="1" id="KW-0479">Metal-binding</keyword>
<feature type="domain" description="Aspartate carbamoyltransferase regulatory subunit C-terminal" evidence="5">
    <location>
        <begin position="97"/>
        <end position="138"/>
    </location>
</feature>
<dbReference type="SUPFAM" id="SSF57825">
    <property type="entry name" value="Aspartate carbamoyltransferase, Regulatory-chain, C-terminal domain"/>
    <property type="match status" value="1"/>
</dbReference>
<dbReference type="SUPFAM" id="SSF54893">
    <property type="entry name" value="Aspartate carbamoyltransferase, Regulatory-chain, N-terminal domain"/>
    <property type="match status" value="1"/>
</dbReference>
<name>A0A0A7FRR6_9CLOT</name>
<keyword evidence="6" id="KW-0808">Transferase</keyword>
<dbReference type="RefSeq" id="WP_039314402.1">
    <property type="nucleotide sequence ID" value="NZ_CP006905.1"/>
</dbReference>
<proteinExistence type="predicted"/>
<reference evidence="6 7" key="1">
    <citation type="journal article" date="2015" name="Infect. Genet. Evol.">
        <title>Genomic sequences of six botulinum neurotoxin-producing strains representing three clostridial species illustrate the mobility and diversity of botulinum neurotoxin genes.</title>
        <authorList>
            <person name="Smith T.J."/>
            <person name="Hill K.K."/>
            <person name="Xie G."/>
            <person name="Foley B.T."/>
            <person name="Williamson C.H."/>
            <person name="Foster J.T."/>
            <person name="Johnson S.L."/>
            <person name="Chertkov O."/>
            <person name="Teshima H."/>
            <person name="Gibbons H.S."/>
            <person name="Johnsky L.A."/>
            <person name="Karavis M.A."/>
            <person name="Smith L.A."/>
        </authorList>
    </citation>
    <scope>NUCLEOTIDE SEQUENCE [LARGE SCALE GENOMIC DNA]</scope>
    <source>
        <strain evidence="6">Sullivan</strain>
    </source>
</reference>
<dbReference type="Gene3D" id="3.30.70.140">
    <property type="entry name" value="Aspartate carbamoyltransferase regulatory subunit, N-terminal domain"/>
    <property type="match status" value="1"/>
</dbReference>
<feature type="domain" description="Aspartate carbamoyltransferase regulatory subunit N-terminal" evidence="4">
    <location>
        <begin position="2"/>
        <end position="88"/>
    </location>
</feature>